<feature type="chain" id="PRO_5035272891" evidence="1">
    <location>
        <begin position="17"/>
        <end position="97"/>
    </location>
</feature>
<proteinExistence type="predicted"/>
<evidence type="ECO:0000313" key="3">
    <source>
        <dbReference type="Proteomes" id="UP000727407"/>
    </source>
</evidence>
<evidence type="ECO:0000256" key="1">
    <source>
        <dbReference type="SAM" id="SignalP"/>
    </source>
</evidence>
<keyword evidence="1" id="KW-0732">Signal</keyword>
<dbReference type="AlphaFoldDB" id="A0A8J4X287"/>
<evidence type="ECO:0000313" key="2">
    <source>
        <dbReference type="EMBL" id="KAF5898111.1"/>
    </source>
</evidence>
<feature type="signal peptide" evidence="1">
    <location>
        <begin position="1"/>
        <end position="16"/>
    </location>
</feature>
<feature type="non-terminal residue" evidence="2">
    <location>
        <position position="1"/>
    </location>
</feature>
<gene>
    <name evidence="2" type="primary">rgy1</name>
    <name evidence="2" type="ORF">DAT39_012179</name>
</gene>
<dbReference type="EMBL" id="QNUK01000210">
    <property type="protein sequence ID" value="KAF5898111.1"/>
    <property type="molecule type" value="Genomic_DNA"/>
</dbReference>
<name>A0A8J4X287_CLAMG</name>
<reference evidence="2" key="1">
    <citation type="submission" date="2020-07" db="EMBL/GenBank/DDBJ databases">
        <title>Clarias magur genome sequencing, assembly and annotation.</title>
        <authorList>
            <person name="Kushwaha B."/>
            <person name="Kumar R."/>
            <person name="Das P."/>
            <person name="Joshi C.G."/>
            <person name="Kumar D."/>
            <person name="Nagpure N.S."/>
            <person name="Pandey M."/>
            <person name="Agarwal S."/>
            <person name="Srivastava S."/>
            <person name="Singh M."/>
            <person name="Sahoo L."/>
            <person name="Jayasankar P."/>
            <person name="Meher P.K."/>
            <person name="Koringa P.G."/>
            <person name="Iquebal M.A."/>
            <person name="Das S.P."/>
            <person name="Bit A."/>
            <person name="Patnaik S."/>
            <person name="Patel N."/>
            <person name="Shah T.M."/>
            <person name="Hinsu A."/>
            <person name="Jena J.K."/>
        </authorList>
    </citation>
    <scope>NUCLEOTIDE SEQUENCE</scope>
    <source>
        <strain evidence="2">CIFAMagur01</strain>
        <tissue evidence="2">Testis</tissue>
    </source>
</reference>
<keyword evidence="3" id="KW-1185">Reference proteome</keyword>
<sequence length="97" mass="10921">QFVLHWIFLGIGLVGSLVPLRIEEPWVPMILSPVYWCKIWPQAQRHMGRSMPRACQDIVLGCALTCTISTRSVQPLYGTRRMFRVSVHTIGGVQASA</sequence>
<feature type="non-terminal residue" evidence="2">
    <location>
        <position position="97"/>
    </location>
</feature>
<organism evidence="2 3">
    <name type="scientific">Clarias magur</name>
    <name type="common">Asian catfish</name>
    <name type="synonym">Macropteronotus magur</name>
    <dbReference type="NCBI Taxonomy" id="1594786"/>
    <lineage>
        <taxon>Eukaryota</taxon>
        <taxon>Metazoa</taxon>
        <taxon>Chordata</taxon>
        <taxon>Craniata</taxon>
        <taxon>Vertebrata</taxon>
        <taxon>Euteleostomi</taxon>
        <taxon>Actinopterygii</taxon>
        <taxon>Neopterygii</taxon>
        <taxon>Teleostei</taxon>
        <taxon>Ostariophysi</taxon>
        <taxon>Siluriformes</taxon>
        <taxon>Clariidae</taxon>
        <taxon>Clarias</taxon>
    </lineage>
</organism>
<comment type="caution">
    <text evidence="2">The sequence shown here is derived from an EMBL/GenBank/DDBJ whole genome shotgun (WGS) entry which is preliminary data.</text>
</comment>
<accession>A0A8J4X287</accession>
<dbReference type="Proteomes" id="UP000727407">
    <property type="component" value="Unassembled WGS sequence"/>
</dbReference>
<protein>
    <submittedName>
        <fullName evidence="2">Reverse gyrase 1</fullName>
    </submittedName>
</protein>